<dbReference type="Gene3D" id="2.10.25.10">
    <property type="entry name" value="Laminin"/>
    <property type="match status" value="2"/>
</dbReference>
<keyword evidence="6" id="KW-0677">Repeat</keyword>
<evidence type="ECO:0000256" key="3">
    <source>
        <dbReference type="ARBA" id="ARBA00022536"/>
    </source>
</evidence>
<keyword evidence="4" id="KW-0812">Transmembrane</keyword>
<evidence type="ECO:0000256" key="11">
    <source>
        <dbReference type="ARBA" id="ARBA00023180"/>
    </source>
</evidence>
<proteinExistence type="predicted"/>
<dbReference type="InterPro" id="IPR000152">
    <property type="entry name" value="EGF-type_Asp/Asn_hydroxyl_site"/>
</dbReference>
<gene>
    <name evidence="14" type="ORF">DR999_PMT21628</name>
</gene>
<sequence>MSEEETLAAEELLGVHEKGPTGSEKNLGNGTNGGAELILTWFPFPSGTTDDCNNHITCPSNAKCVNNTHCTCLDGYQPRGNRFFSDPMETCDDIDECLGLMVCGNFTECHNFPGSYYCSCRDGFESDPGKENFIPASENTCRAPSINCSSQFEGIKETCRNFSLPVNQSGGSSCFCSFFNSTLNILMSTCGDGNATLSLENATLRFNALLSSTSLWDGGDKGDVGSAVTVLLQSVELAALAIALQSPERTTQNVTTESLAIQTQLVTGNCSQHRKVFRLRAHNETMDVHCDTVTGAATQGVGAAAFISSSTLDSIMEATLPSEGNLPAGGKLEKSHLNSRVVSGAIGDGRPIHLSRPAHFTLRHRQAYSLYSGTAPRDVSRSFAK</sequence>
<dbReference type="SMART" id="SM00179">
    <property type="entry name" value="EGF_CA"/>
    <property type="match status" value="1"/>
</dbReference>
<dbReference type="PANTHER" id="PTHR24039:SF48">
    <property type="entry name" value="FIBRILLIN-2 ISOFORM X1-RELATED"/>
    <property type="match status" value="1"/>
</dbReference>
<keyword evidence="9" id="KW-0472">Membrane</keyword>
<feature type="domain" description="EGF-like" evidence="13">
    <location>
        <begin position="93"/>
        <end position="127"/>
    </location>
</feature>
<dbReference type="Gene3D" id="2.60.220.50">
    <property type="match status" value="1"/>
</dbReference>
<dbReference type="FunFam" id="2.10.25.10:FF:000177">
    <property type="entry name" value="Adhesion G protein-coupled receptor E2"/>
    <property type="match status" value="1"/>
</dbReference>
<dbReference type="InterPro" id="IPR018097">
    <property type="entry name" value="EGF_Ca-bd_CS"/>
</dbReference>
<dbReference type="Pfam" id="PF07645">
    <property type="entry name" value="EGF_CA"/>
    <property type="match status" value="1"/>
</dbReference>
<dbReference type="PANTHER" id="PTHR24039">
    <property type="entry name" value="FIBRILLIN-RELATED"/>
    <property type="match status" value="1"/>
</dbReference>
<keyword evidence="5" id="KW-0732">Signal</keyword>
<dbReference type="FunFam" id="2.10.25.10:FF:000038">
    <property type="entry name" value="Fibrillin 2"/>
    <property type="match status" value="1"/>
</dbReference>
<keyword evidence="7" id="KW-0106">Calcium</keyword>
<evidence type="ECO:0000313" key="15">
    <source>
        <dbReference type="Proteomes" id="UP000297703"/>
    </source>
</evidence>
<keyword evidence="2" id="KW-1003">Cell membrane</keyword>
<evidence type="ECO:0000256" key="2">
    <source>
        <dbReference type="ARBA" id="ARBA00022475"/>
    </source>
</evidence>
<evidence type="ECO:0000256" key="9">
    <source>
        <dbReference type="ARBA" id="ARBA00023136"/>
    </source>
</evidence>
<dbReference type="EMBL" id="QXTE01000639">
    <property type="protein sequence ID" value="TFJ96576.1"/>
    <property type="molecule type" value="Genomic_DNA"/>
</dbReference>
<keyword evidence="11" id="KW-0325">Glycoprotein</keyword>
<evidence type="ECO:0000256" key="4">
    <source>
        <dbReference type="ARBA" id="ARBA00022692"/>
    </source>
</evidence>
<dbReference type="PROSITE" id="PS01187">
    <property type="entry name" value="EGF_CA"/>
    <property type="match status" value="1"/>
</dbReference>
<evidence type="ECO:0000256" key="10">
    <source>
        <dbReference type="ARBA" id="ARBA00023157"/>
    </source>
</evidence>
<evidence type="ECO:0000256" key="5">
    <source>
        <dbReference type="ARBA" id="ARBA00022729"/>
    </source>
</evidence>
<dbReference type="AlphaFoldDB" id="A0A4D9DGT6"/>
<dbReference type="PROSITE" id="PS00010">
    <property type="entry name" value="ASX_HYDROXYL"/>
    <property type="match status" value="1"/>
</dbReference>
<reference evidence="14 15" key="1">
    <citation type="submission" date="2019-04" db="EMBL/GenBank/DDBJ databases">
        <title>Draft genome of the big-headed turtle Platysternon megacephalum.</title>
        <authorList>
            <person name="Gong S."/>
        </authorList>
    </citation>
    <scope>NUCLEOTIDE SEQUENCE [LARGE SCALE GENOMIC DNA]</scope>
    <source>
        <strain evidence="14">DO16091913</strain>
        <tissue evidence="14">Muscle</tissue>
    </source>
</reference>
<comment type="subcellular location">
    <subcellularLocation>
        <location evidence="1">Cell membrane</location>
        <topology evidence="1">Multi-pass membrane protein</topology>
    </subcellularLocation>
</comment>
<comment type="caution">
    <text evidence="12">Lacks conserved residue(s) required for the propagation of feature annotation.</text>
</comment>
<evidence type="ECO:0000256" key="6">
    <source>
        <dbReference type="ARBA" id="ARBA00022737"/>
    </source>
</evidence>
<evidence type="ECO:0000259" key="13">
    <source>
        <dbReference type="PROSITE" id="PS50026"/>
    </source>
</evidence>
<dbReference type="GO" id="GO:0005886">
    <property type="term" value="C:plasma membrane"/>
    <property type="evidence" value="ECO:0007669"/>
    <property type="project" value="UniProtKB-SubCell"/>
</dbReference>
<dbReference type="PROSITE" id="PS50026">
    <property type="entry name" value="EGF_3"/>
    <property type="match status" value="1"/>
</dbReference>
<dbReference type="SMART" id="SM00181">
    <property type="entry name" value="EGF"/>
    <property type="match status" value="2"/>
</dbReference>
<keyword evidence="10" id="KW-1015">Disulfide bond</keyword>
<dbReference type="SUPFAM" id="SSF57196">
    <property type="entry name" value="EGF/Laminin"/>
    <property type="match status" value="1"/>
</dbReference>
<accession>A0A4D9DGT6</accession>
<name>A0A4D9DGT6_9SAUR</name>
<dbReference type="Proteomes" id="UP000297703">
    <property type="component" value="Unassembled WGS sequence"/>
</dbReference>
<dbReference type="InterPro" id="IPR049883">
    <property type="entry name" value="NOTCH1_EGF-like"/>
</dbReference>
<keyword evidence="3 12" id="KW-0245">EGF-like domain</keyword>
<evidence type="ECO:0000256" key="7">
    <source>
        <dbReference type="ARBA" id="ARBA00022837"/>
    </source>
</evidence>
<dbReference type="InterPro" id="IPR001881">
    <property type="entry name" value="EGF-like_Ca-bd_dom"/>
</dbReference>
<dbReference type="GO" id="GO:0005509">
    <property type="term" value="F:calcium ion binding"/>
    <property type="evidence" value="ECO:0007669"/>
    <property type="project" value="InterPro"/>
</dbReference>
<evidence type="ECO:0000256" key="12">
    <source>
        <dbReference type="PROSITE-ProRule" id="PRU00076"/>
    </source>
</evidence>
<keyword evidence="15" id="KW-1185">Reference proteome</keyword>
<dbReference type="CDD" id="cd00054">
    <property type="entry name" value="EGF_CA"/>
    <property type="match status" value="1"/>
</dbReference>
<protein>
    <submittedName>
        <fullName evidence="14">Organic cation/carnitine transporter 7-like</fullName>
    </submittedName>
</protein>
<organism evidence="14 15">
    <name type="scientific">Platysternon megacephalum</name>
    <name type="common">big-headed turtle</name>
    <dbReference type="NCBI Taxonomy" id="55544"/>
    <lineage>
        <taxon>Eukaryota</taxon>
        <taxon>Metazoa</taxon>
        <taxon>Chordata</taxon>
        <taxon>Craniata</taxon>
        <taxon>Vertebrata</taxon>
        <taxon>Euteleostomi</taxon>
        <taxon>Archelosauria</taxon>
        <taxon>Testudinata</taxon>
        <taxon>Testudines</taxon>
        <taxon>Cryptodira</taxon>
        <taxon>Durocryptodira</taxon>
        <taxon>Testudinoidea</taxon>
        <taxon>Platysternidae</taxon>
        <taxon>Platysternon</taxon>
    </lineage>
</organism>
<dbReference type="OrthoDB" id="446173at2759"/>
<keyword evidence="8" id="KW-1133">Transmembrane helix</keyword>
<dbReference type="InterPro" id="IPR000742">
    <property type="entry name" value="EGF"/>
</dbReference>
<dbReference type="InterPro" id="IPR046338">
    <property type="entry name" value="GAIN_dom_sf"/>
</dbReference>
<reference evidence="14 15" key="2">
    <citation type="submission" date="2019-04" db="EMBL/GenBank/DDBJ databases">
        <title>The genome sequence of big-headed turtle.</title>
        <authorList>
            <person name="Gong S."/>
        </authorList>
    </citation>
    <scope>NUCLEOTIDE SEQUENCE [LARGE SCALE GENOMIC DNA]</scope>
    <source>
        <strain evidence="14">DO16091913</strain>
        <tissue evidence="14">Muscle</tissue>
    </source>
</reference>
<evidence type="ECO:0000256" key="8">
    <source>
        <dbReference type="ARBA" id="ARBA00022989"/>
    </source>
</evidence>
<evidence type="ECO:0000256" key="1">
    <source>
        <dbReference type="ARBA" id="ARBA00004651"/>
    </source>
</evidence>
<comment type="caution">
    <text evidence="14">The sequence shown here is derived from an EMBL/GenBank/DDBJ whole genome shotgun (WGS) entry which is preliminary data.</text>
</comment>
<evidence type="ECO:0000313" key="14">
    <source>
        <dbReference type="EMBL" id="TFJ96576.1"/>
    </source>
</evidence>